<dbReference type="InterPro" id="IPR006439">
    <property type="entry name" value="HAD-SF_hydro_IA"/>
</dbReference>
<dbReference type="SUPFAM" id="SSF56784">
    <property type="entry name" value="HAD-like"/>
    <property type="match status" value="1"/>
</dbReference>
<evidence type="ECO:0000313" key="1">
    <source>
        <dbReference type="EMBL" id="HFG19876.1"/>
    </source>
</evidence>
<dbReference type="NCBIfam" id="TIGR01549">
    <property type="entry name" value="HAD-SF-IA-v1"/>
    <property type="match status" value="1"/>
</dbReference>
<dbReference type="Gene3D" id="1.10.260.80">
    <property type="match status" value="1"/>
</dbReference>
<name>A0A7C3HC61_MEIRU</name>
<protein>
    <submittedName>
        <fullName evidence="1">HAD family hydrolase</fullName>
    </submittedName>
</protein>
<dbReference type="Pfam" id="PF13419">
    <property type="entry name" value="HAD_2"/>
    <property type="match status" value="1"/>
</dbReference>
<reference evidence="1" key="1">
    <citation type="journal article" date="2020" name="mSystems">
        <title>Genome- and Community-Level Interaction Insights into Carbon Utilization and Element Cycling Functions of Hydrothermarchaeota in Hydrothermal Sediment.</title>
        <authorList>
            <person name="Zhou Z."/>
            <person name="Liu Y."/>
            <person name="Xu W."/>
            <person name="Pan J."/>
            <person name="Luo Z.H."/>
            <person name="Li M."/>
        </authorList>
    </citation>
    <scope>NUCLEOTIDE SEQUENCE [LARGE SCALE GENOMIC DNA]</scope>
    <source>
        <strain evidence="1">SpSt-524</strain>
    </source>
</reference>
<dbReference type="SFLD" id="SFLDS00003">
    <property type="entry name" value="Haloacid_Dehalogenase"/>
    <property type="match status" value="1"/>
</dbReference>
<dbReference type="Gene3D" id="3.40.50.1000">
    <property type="entry name" value="HAD superfamily/HAD-like"/>
    <property type="match status" value="1"/>
</dbReference>
<dbReference type="GO" id="GO:0006281">
    <property type="term" value="P:DNA repair"/>
    <property type="evidence" value="ECO:0007669"/>
    <property type="project" value="TreeGrafter"/>
</dbReference>
<dbReference type="InterPro" id="IPR036412">
    <property type="entry name" value="HAD-like_sf"/>
</dbReference>
<dbReference type="GO" id="GO:0008967">
    <property type="term" value="F:phosphoglycolate phosphatase activity"/>
    <property type="evidence" value="ECO:0007669"/>
    <property type="project" value="TreeGrafter"/>
</dbReference>
<proteinExistence type="predicted"/>
<dbReference type="InterPro" id="IPR041492">
    <property type="entry name" value="HAD_2"/>
</dbReference>
<dbReference type="AlphaFoldDB" id="A0A7C3HC61"/>
<dbReference type="PANTHER" id="PTHR43434:SF1">
    <property type="entry name" value="PHOSPHOGLYCOLATE PHOSPHATASE"/>
    <property type="match status" value="1"/>
</dbReference>
<dbReference type="NCBIfam" id="TIGR01509">
    <property type="entry name" value="HAD-SF-IA-v3"/>
    <property type="match status" value="1"/>
</dbReference>
<accession>A0A7C3HC61</accession>
<sequence length="193" mass="21236">MGKLRAVFFDLDDTVLAPQASNPWATFKQDHQLPAHLLILDGIALRPPQEQAKLHQRLLAYEQALAASSQVREGMLDLLAELQALGLPTALLTNNHRAATQMALQKHGLAFALVLTREDAPPKPSPALLERALEHFGLLPHQALYIGDSEGDLQAAQAIGLPVWFLATPHNSTLQPRFEYPLELLQSLLQQEG</sequence>
<dbReference type="InterPro" id="IPR023214">
    <property type="entry name" value="HAD_sf"/>
</dbReference>
<dbReference type="PANTHER" id="PTHR43434">
    <property type="entry name" value="PHOSPHOGLYCOLATE PHOSPHATASE"/>
    <property type="match status" value="1"/>
</dbReference>
<organism evidence="1">
    <name type="scientific">Meiothermus ruber</name>
    <dbReference type="NCBI Taxonomy" id="277"/>
    <lineage>
        <taxon>Bacteria</taxon>
        <taxon>Thermotogati</taxon>
        <taxon>Deinococcota</taxon>
        <taxon>Deinococci</taxon>
        <taxon>Thermales</taxon>
        <taxon>Thermaceae</taxon>
        <taxon>Meiothermus</taxon>
    </lineage>
</organism>
<dbReference type="SFLD" id="SFLDG01129">
    <property type="entry name" value="C1.5:_HAD__Beta-PGM__Phosphata"/>
    <property type="match status" value="1"/>
</dbReference>
<comment type="caution">
    <text evidence="1">The sequence shown here is derived from an EMBL/GenBank/DDBJ whole genome shotgun (WGS) entry which is preliminary data.</text>
</comment>
<dbReference type="InterPro" id="IPR050155">
    <property type="entry name" value="HAD-like_hydrolase_sf"/>
</dbReference>
<dbReference type="EMBL" id="DSWI01000011">
    <property type="protein sequence ID" value="HFG19876.1"/>
    <property type="molecule type" value="Genomic_DNA"/>
</dbReference>
<gene>
    <name evidence="1" type="ORF">ENS82_04030</name>
</gene>
<keyword evidence="1" id="KW-0378">Hydrolase</keyword>
<dbReference type="RefSeq" id="WP_409655961.1">
    <property type="nucleotide sequence ID" value="NZ_JBKBUW010000019.1"/>
</dbReference>